<evidence type="ECO:0000313" key="3">
    <source>
        <dbReference type="Proteomes" id="UP000310108"/>
    </source>
</evidence>
<evidence type="ECO:0000313" key="2">
    <source>
        <dbReference type="EMBL" id="TKW54615.1"/>
    </source>
</evidence>
<organism evidence="2 3">
    <name type="scientific">Colletotrichum tanaceti</name>
    <dbReference type="NCBI Taxonomy" id="1306861"/>
    <lineage>
        <taxon>Eukaryota</taxon>
        <taxon>Fungi</taxon>
        <taxon>Dikarya</taxon>
        <taxon>Ascomycota</taxon>
        <taxon>Pezizomycotina</taxon>
        <taxon>Sordariomycetes</taxon>
        <taxon>Hypocreomycetidae</taxon>
        <taxon>Glomerellales</taxon>
        <taxon>Glomerellaceae</taxon>
        <taxon>Colletotrichum</taxon>
        <taxon>Colletotrichum destructivum species complex</taxon>
    </lineage>
</organism>
<proteinExistence type="predicted"/>
<feature type="region of interest" description="Disordered" evidence="1">
    <location>
        <begin position="1"/>
        <end position="53"/>
    </location>
</feature>
<accession>A0A4U6XFT7</accession>
<feature type="compositionally biased region" description="Basic and acidic residues" evidence="1">
    <location>
        <begin position="1"/>
        <end position="17"/>
    </location>
</feature>
<gene>
    <name evidence="2" type="ORF">CTA1_3416</name>
</gene>
<evidence type="ECO:0000256" key="1">
    <source>
        <dbReference type="SAM" id="MobiDB-lite"/>
    </source>
</evidence>
<reference evidence="2 3" key="1">
    <citation type="journal article" date="2019" name="PLoS ONE">
        <title>Comparative genome analysis indicates high evolutionary potential of pathogenicity genes in Colletotrichum tanaceti.</title>
        <authorList>
            <person name="Lelwala R.V."/>
            <person name="Korhonen P.K."/>
            <person name="Young N.D."/>
            <person name="Scott J.B."/>
            <person name="Ades P.A."/>
            <person name="Gasser R.B."/>
            <person name="Taylor P.W.J."/>
        </authorList>
    </citation>
    <scope>NUCLEOTIDE SEQUENCE [LARGE SCALE GENOMIC DNA]</scope>
    <source>
        <strain evidence="2">BRIP57314</strain>
    </source>
</reference>
<keyword evidence="3" id="KW-1185">Reference proteome</keyword>
<comment type="caution">
    <text evidence="2">The sequence shown here is derived from an EMBL/GenBank/DDBJ whole genome shotgun (WGS) entry which is preliminary data.</text>
</comment>
<dbReference type="EMBL" id="PJEX01000129">
    <property type="protein sequence ID" value="TKW54615.1"/>
    <property type="molecule type" value="Genomic_DNA"/>
</dbReference>
<protein>
    <submittedName>
        <fullName evidence="2">Uncharacterized protein</fullName>
    </submittedName>
</protein>
<sequence length="53" mass="5606">MADAKTRPYEAADEPHHGPGASKSDPSPGPPVLLHVTRSPAYETNEHPAPSSF</sequence>
<dbReference type="Proteomes" id="UP000310108">
    <property type="component" value="Unassembled WGS sequence"/>
</dbReference>
<dbReference type="AlphaFoldDB" id="A0A4U6XFT7"/>
<name>A0A4U6XFT7_9PEZI</name>